<dbReference type="InterPro" id="IPR020845">
    <property type="entry name" value="AMP-binding_CS"/>
</dbReference>
<evidence type="ECO:0000256" key="2">
    <source>
        <dbReference type="ARBA" id="ARBA00005005"/>
    </source>
</evidence>
<dbReference type="CDD" id="cd05936">
    <property type="entry name" value="FC-FACS_FadD_like"/>
    <property type="match status" value="1"/>
</dbReference>
<evidence type="ECO:0000256" key="3">
    <source>
        <dbReference type="ARBA" id="ARBA00022598"/>
    </source>
</evidence>
<dbReference type="RefSeq" id="WP_151054142.1">
    <property type="nucleotide sequence ID" value="NZ_CP044222.1"/>
</dbReference>
<dbReference type="PANTHER" id="PTHR43767:SF8">
    <property type="entry name" value="LONG-CHAIN-FATTY-ACID--COA LIGASE"/>
    <property type="match status" value="1"/>
</dbReference>
<dbReference type="SUPFAM" id="SSF56801">
    <property type="entry name" value="Acetyl-CoA synthetase-like"/>
    <property type="match status" value="1"/>
</dbReference>
<dbReference type="PROSITE" id="PS00455">
    <property type="entry name" value="AMP_BINDING"/>
    <property type="match status" value="1"/>
</dbReference>
<gene>
    <name evidence="10" type="ORF">F5I99_06140</name>
</gene>
<accession>A0A5J6LCZ1</accession>
<evidence type="ECO:0000313" key="11">
    <source>
        <dbReference type="Proteomes" id="UP000325606"/>
    </source>
</evidence>
<evidence type="ECO:0000256" key="5">
    <source>
        <dbReference type="ARBA" id="ARBA00026121"/>
    </source>
</evidence>
<dbReference type="Pfam" id="PF13193">
    <property type="entry name" value="AMP-binding_C"/>
    <property type="match status" value="1"/>
</dbReference>
<dbReference type="GO" id="GO:0004467">
    <property type="term" value="F:long-chain fatty acid-CoA ligase activity"/>
    <property type="evidence" value="ECO:0007669"/>
    <property type="project" value="UniProtKB-EC"/>
</dbReference>
<dbReference type="Pfam" id="PF00501">
    <property type="entry name" value="AMP-binding"/>
    <property type="match status" value="1"/>
</dbReference>
<dbReference type="Gene3D" id="3.30.300.30">
    <property type="match status" value="1"/>
</dbReference>
<sequence>MTKTSVPLYHNALCLNELFDSVFRQFGDSTAFSHSGGSISFAELDQKSRILAGWFQQQLELKPGDRVAVQLPNIMQYPLVMVAIQRAGLVLVNSNPLYTPAELHFQLKDSGARALITFAPLARRAAIALEDTAVTSILITELGDLHPPMKGWLLNQYVRHIAMPFSDSSLPQVTWLQDVLSQHSTEAWQPVKQTSNDLALLQYTGGTTGIPKGAMLTQGNLMANLKQLKDLLERYTHTGQERLLQPLPLYHIYAFMLNLAFFSQGANTELVPNPKNIKSLIRCFQTHKPTVFAGINPLFNTLLNHKHFKRLSFKHLGLTISGGMALSPLLGTAWSEVTGSAIAEGYGLTECSPVVSVNRPDHIIIGSVGPALSNTQVRIIDEQGNLLPIGETGEIQVKGPQVMAGYWNQPEETQQALSRDGWLNTGDIGLLTQEGALKIIDRKKELICVSGFKVFPSELETLVCSMPEVEDCAAIGIPDEATGEKIKLYVMTRSTNLTPQTVRTYCKERLTAYKVPKCVEFCSTLPRTPVGKVLRRKLKEQALRQLENNSRNSNQAR</sequence>
<comment type="subcellular location">
    <subcellularLocation>
        <location evidence="1">Membrane</location>
        <topology evidence="1">Peripheral membrane protein</topology>
    </subcellularLocation>
</comment>
<evidence type="ECO:0000256" key="7">
    <source>
        <dbReference type="ARBA" id="ARBA00042773"/>
    </source>
</evidence>
<dbReference type="InterPro" id="IPR045851">
    <property type="entry name" value="AMP-bd_C_sf"/>
</dbReference>
<dbReference type="InterPro" id="IPR050237">
    <property type="entry name" value="ATP-dep_AMP-bd_enzyme"/>
</dbReference>
<dbReference type="InterPro" id="IPR000873">
    <property type="entry name" value="AMP-dep_synth/lig_dom"/>
</dbReference>
<evidence type="ECO:0000259" key="9">
    <source>
        <dbReference type="Pfam" id="PF13193"/>
    </source>
</evidence>
<dbReference type="Gene3D" id="3.40.50.12780">
    <property type="entry name" value="N-terminal domain of ligase-like"/>
    <property type="match status" value="1"/>
</dbReference>
<dbReference type="InterPro" id="IPR042099">
    <property type="entry name" value="ANL_N_sf"/>
</dbReference>
<evidence type="ECO:0000256" key="1">
    <source>
        <dbReference type="ARBA" id="ARBA00004170"/>
    </source>
</evidence>
<protein>
    <recommendedName>
        <fullName evidence="6">Long-chain-fatty-acid--CoA ligase</fullName>
        <ecNumber evidence="5">6.2.1.3</ecNumber>
    </recommendedName>
    <alternativeName>
        <fullName evidence="7">Long-chain acyl-CoA synthetase</fullName>
    </alternativeName>
</protein>
<evidence type="ECO:0000256" key="4">
    <source>
        <dbReference type="ARBA" id="ARBA00023136"/>
    </source>
</evidence>
<keyword evidence="4" id="KW-0472">Membrane</keyword>
<reference evidence="10 11" key="1">
    <citation type="submission" date="2019-09" db="EMBL/GenBank/DDBJ databases">
        <title>Nitrincola iocasae sp. nov., a bacterium isolated from the sediment collected at a cold seep field in South China Sea.</title>
        <authorList>
            <person name="Zhang H."/>
            <person name="Wang H."/>
            <person name="Li C."/>
        </authorList>
    </citation>
    <scope>NUCLEOTIDE SEQUENCE [LARGE SCALE GENOMIC DNA]</scope>
    <source>
        <strain evidence="10 11">KXZD1103</strain>
    </source>
</reference>
<keyword evidence="11" id="KW-1185">Reference proteome</keyword>
<dbReference type="KEGG" id="nik:F5I99_06140"/>
<proteinExistence type="predicted"/>
<feature type="domain" description="AMP-binding enzyme C-terminal" evidence="9">
    <location>
        <begin position="458"/>
        <end position="532"/>
    </location>
</feature>
<organism evidence="10 11">
    <name type="scientific">Nitrincola iocasae</name>
    <dbReference type="NCBI Taxonomy" id="2614693"/>
    <lineage>
        <taxon>Bacteria</taxon>
        <taxon>Pseudomonadati</taxon>
        <taxon>Pseudomonadota</taxon>
        <taxon>Gammaproteobacteria</taxon>
        <taxon>Oceanospirillales</taxon>
        <taxon>Oceanospirillaceae</taxon>
        <taxon>Nitrincola</taxon>
    </lineage>
</organism>
<dbReference type="EC" id="6.2.1.3" evidence="5"/>
<dbReference type="GO" id="GO:0016020">
    <property type="term" value="C:membrane"/>
    <property type="evidence" value="ECO:0007669"/>
    <property type="project" value="UniProtKB-SubCell"/>
</dbReference>
<feature type="domain" description="AMP-dependent synthetase/ligase" evidence="8">
    <location>
        <begin position="22"/>
        <end position="407"/>
    </location>
</feature>
<name>A0A5J6LCZ1_9GAMM</name>
<keyword evidence="3" id="KW-0436">Ligase</keyword>
<dbReference type="Proteomes" id="UP000325606">
    <property type="component" value="Chromosome"/>
</dbReference>
<evidence type="ECO:0000256" key="6">
    <source>
        <dbReference type="ARBA" id="ARBA00039545"/>
    </source>
</evidence>
<dbReference type="PANTHER" id="PTHR43767">
    <property type="entry name" value="LONG-CHAIN-FATTY-ACID--COA LIGASE"/>
    <property type="match status" value="1"/>
</dbReference>
<dbReference type="AlphaFoldDB" id="A0A5J6LCZ1"/>
<dbReference type="EMBL" id="CP044222">
    <property type="protein sequence ID" value="QEW06111.1"/>
    <property type="molecule type" value="Genomic_DNA"/>
</dbReference>
<evidence type="ECO:0000259" key="8">
    <source>
        <dbReference type="Pfam" id="PF00501"/>
    </source>
</evidence>
<comment type="pathway">
    <text evidence="2">Lipid metabolism; fatty acid beta-oxidation.</text>
</comment>
<evidence type="ECO:0000313" key="10">
    <source>
        <dbReference type="EMBL" id="QEW06111.1"/>
    </source>
</evidence>
<dbReference type="InterPro" id="IPR025110">
    <property type="entry name" value="AMP-bd_C"/>
</dbReference>